<sequence length="122" mass="13771">MAKRTTKVTMYHFEDNKYIRFVYDRCFWEDDQAASIIKTGLSSADSLYVSIPMSEAPDLVISKGKDLIVRGDIAFEIDNTSQATQSTSLKALKAENEVFTISSFAKKVHGSPRMQHWELSGK</sequence>
<evidence type="ECO:0000313" key="1">
    <source>
        <dbReference type="EMBL" id="QHQ61387.1"/>
    </source>
</evidence>
<keyword evidence="2" id="KW-1185">Reference proteome</keyword>
<evidence type="ECO:0000313" key="2">
    <source>
        <dbReference type="Proteomes" id="UP000464314"/>
    </source>
</evidence>
<dbReference type="Pfam" id="PF20536">
    <property type="entry name" value="DUF6751"/>
    <property type="match status" value="1"/>
</dbReference>
<reference evidence="1 2" key="1">
    <citation type="submission" date="2020-01" db="EMBL/GenBank/DDBJ databases">
        <title>Genome analysis of Anaerocolumna sp. CBA3638.</title>
        <authorList>
            <person name="Kim J."/>
            <person name="Roh S.W."/>
        </authorList>
    </citation>
    <scope>NUCLEOTIDE SEQUENCE [LARGE SCALE GENOMIC DNA]</scope>
    <source>
        <strain evidence="1 2">CBA3638</strain>
    </source>
</reference>
<dbReference type="EMBL" id="CP048000">
    <property type="protein sequence ID" value="QHQ61387.1"/>
    <property type="molecule type" value="Genomic_DNA"/>
</dbReference>
<dbReference type="InterPro" id="IPR046639">
    <property type="entry name" value="DUF6751"/>
</dbReference>
<protein>
    <submittedName>
        <fullName evidence="1">Uncharacterized protein</fullName>
    </submittedName>
</protein>
<gene>
    <name evidence="1" type="ORF">Ana3638_11895</name>
</gene>
<dbReference type="RefSeq" id="WP_161838212.1">
    <property type="nucleotide sequence ID" value="NZ_CP048000.1"/>
</dbReference>
<dbReference type="Proteomes" id="UP000464314">
    <property type="component" value="Chromosome"/>
</dbReference>
<proteinExistence type="predicted"/>
<organism evidence="1 2">
    <name type="scientific">Anaerocolumna sedimenticola</name>
    <dbReference type="NCBI Taxonomy" id="2696063"/>
    <lineage>
        <taxon>Bacteria</taxon>
        <taxon>Bacillati</taxon>
        <taxon>Bacillota</taxon>
        <taxon>Clostridia</taxon>
        <taxon>Lachnospirales</taxon>
        <taxon>Lachnospiraceae</taxon>
        <taxon>Anaerocolumna</taxon>
    </lineage>
</organism>
<dbReference type="AlphaFoldDB" id="A0A6P1TM64"/>
<name>A0A6P1TM64_9FIRM</name>
<accession>A0A6P1TM64</accession>
<dbReference type="KEGG" id="anr:Ana3638_11895"/>